<evidence type="ECO:0000313" key="2">
    <source>
        <dbReference type="EMBL" id="MFB9768478.1"/>
    </source>
</evidence>
<keyword evidence="1" id="KW-0812">Transmembrane</keyword>
<comment type="caution">
    <text evidence="2">The sequence shown here is derived from an EMBL/GenBank/DDBJ whole genome shotgun (WGS) entry which is preliminary data.</text>
</comment>
<evidence type="ECO:0000256" key="1">
    <source>
        <dbReference type="SAM" id="Phobius"/>
    </source>
</evidence>
<feature type="transmembrane region" description="Helical" evidence="1">
    <location>
        <begin position="98"/>
        <end position="118"/>
    </location>
</feature>
<dbReference type="PANTHER" id="PTHR34821">
    <property type="entry name" value="INNER MEMBRANE PROTEIN YDCZ"/>
    <property type="match status" value="1"/>
</dbReference>
<dbReference type="PANTHER" id="PTHR34821:SF2">
    <property type="entry name" value="INNER MEMBRANE PROTEIN YDCZ"/>
    <property type="match status" value="1"/>
</dbReference>
<gene>
    <name evidence="2" type="ORF">ACFFLI_01135</name>
</gene>
<feature type="transmembrane region" description="Helical" evidence="1">
    <location>
        <begin position="159"/>
        <end position="178"/>
    </location>
</feature>
<feature type="transmembrane region" description="Helical" evidence="1">
    <location>
        <begin position="250"/>
        <end position="272"/>
    </location>
</feature>
<evidence type="ECO:0000313" key="3">
    <source>
        <dbReference type="Proteomes" id="UP001589691"/>
    </source>
</evidence>
<feature type="transmembrane region" description="Helical" evidence="1">
    <location>
        <begin position="70"/>
        <end position="92"/>
    </location>
</feature>
<dbReference type="Pfam" id="PF04657">
    <property type="entry name" value="DMT_YdcZ"/>
    <property type="match status" value="2"/>
</dbReference>
<sequence>MGWLLLGIVIGIGLPVQTGVNTRLRDQLGTWRASCTSFAIGSGCLLVGWGVTAPMVRPVAWAQLACQPGWLWLGGLLGVAYLTGNLLLFLRLGAVQTVLFPIAGQVLMGLLIDQFGWFQAARVPLTGWRVAGALLVMAGITLTVITPQSPRVTTQPRAWGWQLLGILLGMLSASQTAINGRLGLVLHSAVAAALISFLVGTAALALIVGLARTSTPVHHPVTPWWAWTGGFLGALYVLGNVSLMQRLGTGLTVMIVLVGLVTGSLLIDQLGWLGAPKRAVTSRQLVGLSLMLIGVAAIRLIG</sequence>
<dbReference type="EMBL" id="JBHLZY010000002">
    <property type="protein sequence ID" value="MFB9768478.1"/>
    <property type="molecule type" value="Genomic_DNA"/>
</dbReference>
<name>A0ABV5WS14_9LACO</name>
<keyword evidence="1" id="KW-1133">Transmembrane helix</keyword>
<feature type="transmembrane region" description="Helical" evidence="1">
    <location>
        <begin position="130"/>
        <end position="147"/>
    </location>
</feature>
<accession>A0ABV5WS14</accession>
<dbReference type="InterPro" id="IPR006750">
    <property type="entry name" value="YdcZ"/>
</dbReference>
<feature type="transmembrane region" description="Helical" evidence="1">
    <location>
        <begin position="224"/>
        <end position="243"/>
    </location>
</feature>
<dbReference type="RefSeq" id="WP_137643478.1">
    <property type="nucleotide sequence ID" value="NZ_BJEA01000018.1"/>
</dbReference>
<feature type="transmembrane region" description="Helical" evidence="1">
    <location>
        <begin position="190"/>
        <end position="212"/>
    </location>
</feature>
<keyword evidence="1" id="KW-0472">Membrane</keyword>
<feature type="transmembrane region" description="Helical" evidence="1">
    <location>
        <begin position="284"/>
        <end position="301"/>
    </location>
</feature>
<dbReference type="Proteomes" id="UP001589691">
    <property type="component" value="Unassembled WGS sequence"/>
</dbReference>
<proteinExistence type="predicted"/>
<keyword evidence="3" id="KW-1185">Reference proteome</keyword>
<reference evidence="2 3" key="1">
    <citation type="submission" date="2024-09" db="EMBL/GenBank/DDBJ databases">
        <authorList>
            <person name="Sun Q."/>
            <person name="Mori K."/>
        </authorList>
    </citation>
    <scope>NUCLEOTIDE SEQUENCE [LARGE SCALE GENOMIC DNA]</scope>
    <source>
        <strain evidence="2 3">TBRC 4576</strain>
    </source>
</reference>
<protein>
    <submittedName>
        <fullName evidence="2">DMT family transporter</fullName>
    </submittedName>
</protein>
<organism evidence="2 3">
    <name type="scientific">Lactiplantibacillus modestisalitolerans</name>
    <dbReference type="NCBI Taxonomy" id="1457219"/>
    <lineage>
        <taxon>Bacteria</taxon>
        <taxon>Bacillati</taxon>
        <taxon>Bacillota</taxon>
        <taxon>Bacilli</taxon>
        <taxon>Lactobacillales</taxon>
        <taxon>Lactobacillaceae</taxon>
        <taxon>Lactiplantibacillus</taxon>
    </lineage>
</organism>